<dbReference type="InterPro" id="IPR001929">
    <property type="entry name" value="Germin"/>
</dbReference>
<comment type="similarity">
    <text evidence="2">Belongs to the germin family.</text>
</comment>
<dbReference type="InterPro" id="IPR006045">
    <property type="entry name" value="Cupin_1"/>
</dbReference>
<dbReference type="AlphaFoldDB" id="A0AAN7T2J4"/>
<keyword evidence="3" id="KW-0964">Secreted</keyword>
<evidence type="ECO:0000256" key="3">
    <source>
        <dbReference type="ARBA" id="ARBA00022525"/>
    </source>
</evidence>
<dbReference type="SUPFAM" id="SSF51182">
    <property type="entry name" value="RmlC-like cupins"/>
    <property type="match status" value="1"/>
</dbReference>
<feature type="domain" description="Cupin type-1" evidence="7">
    <location>
        <begin position="123"/>
        <end position="267"/>
    </location>
</feature>
<keyword evidence="6" id="KW-0472">Membrane</keyword>
<proteinExistence type="inferred from homology"/>
<dbReference type="InterPro" id="IPR014710">
    <property type="entry name" value="RmlC-like_jellyroll"/>
</dbReference>
<dbReference type="GO" id="GO:0030145">
    <property type="term" value="F:manganese ion binding"/>
    <property type="evidence" value="ECO:0007669"/>
    <property type="project" value="InterPro"/>
</dbReference>
<gene>
    <name evidence="8" type="ORF">LTR05_002635</name>
</gene>
<dbReference type="CDD" id="cd02241">
    <property type="entry name" value="cupin_OxOx"/>
    <property type="match status" value="1"/>
</dbReference>
<dbReference type="EMBL" id="JAVRRJ010000002">
    <property type="protein sequence ID" value="KAK5088417.1"/>
    <property type="molecule type" value="Genomic_DNA"/>
</dbReference>
<keyword evidence="9" id="KW-1185">Reference proteome</keyword>
<comment type="caution">
    <text evidence="8">The sequence shown here is derived from an EMBL/GenBank/DDBJ whole genome shotgun (WGS) entry which is preliminary data.</text>
</comment>
<sequence length="301" mass="32284">MPFLPASFNKVFSSLRSNRQSTVTSDNKSDITLFNDLPDAEKQQAIIKLQELASGQPGQKSIRRFNWKLAAMVFLGTLCTVAIVLAGVAFGADTDPELSAKLRMATTNLDRMALLPKDEDWHFDFTKQDKYTFAPGGVVNANAASFPAVIGQGMTLAMLNLGPCSMLPPHIHPRATNFVVAMSGTTRTFMIAENGARTVEETLTPGQMTIFPTASVHTMMNIGCENAQLVSALNSEDAGTHNLANAFFSLPANFTQTILGGEVNLQSVGSHIPDVGTGSAWGPDACRAACAAKGKMIKRTW</sequence>
<accession>A0AAN7T2J4</accession>
<keyword evidence="6" id="KW-0812">Transmembrane</keyword>
<dbReference type="GO" id="GO:0005576">
    <property type="term" value="C:extracellular region"/>
    <property type="evidence" value="ECO:0007669"/>
    <property type="project" value="UniProtKB-SubCell"/>
</dbReference>
<dbReference type="Pfam" id="PF00190">
    <property type="entry name" value="Cupin_1"/>
    <property type="match status" value="1"/>
</dbReference>
<evidence type="ECO:0000313" key="9">
    <source>
        <dbReference type="Proteomes" id="UP001309876"/>
    </source>
</evidence>
<dbReference type="PANTHER" id="PTHR31238">
    <property type="entry name" value="GERMIN-LIKE PROTEIN SUBFAMILY 3 MEMBER 3"/>
    <property type="match status" value="1"/>
</dbReference>
<dbReference type="InterPro" id="IPR011051">
    <property type="entry name" value="RmlC_Cupin_sf"/>
</dbReference>
<organism evidence="8 9">
    <name type="scientific">Lithohypha guttulata</name>
    <dbReference type="NCBI Taxonomy" id="1690604"/>
    <lineage>
        <taxon>Eukaryota</taxon>
        <taxon>Fungi</taxon>
        <taxon>Dikarya</taxon>
        <taxon>Ascomycota</taxon>
        <taxon>Pezizomycotina</taxon>
        <taxon>Eurotiomycetes</taxon>
        <taxon>Chaetothyriomycetidae</taxon>
        <taxon>Chaetothyriales</taxon>
        <taxon>Trichomeriaceae</taxon>
        <taxon>Lithohypha</taxon>
    </lineage>
</organism>
<protein>
    <recommendedName>
        <fullName evidence="7">Cupin type-1 domain-containing protein</fullName>
    </recommendedName>
</protein>
<evidence type="ECO:0000256" key="4">
    <source>
        <dbReference type="ARBA" id="ARBA00022723"/>
    </source>
</evidence>
<evidence type="ECO:0000256" key="5">
    <source>
        <dbReference type="ARBA" id="ARBA00023211"/>
    </source>
</evidence>
<evidence type="ECO:0000256" key="1">
    <source>
        <dbReference type="ARBA" id="ARBA00004613"/>
    </source>
</evidence>
<keyword evidence="5" id="KW-0464">Manganese</keyword>
<dbReference type="Proteomes" id="UP001309876">
    <property type="component" value="Unassembled WGS sequence"/>
</dbReference>
<dbReference type="Gene3D" id="2.60.120.10">
    <property type="entry name" value="Jelly Rolls"/>
    <property type="match status" value="1"/>
</dbReference>
<reference evidence="8 9" key="1">
    <citation type="submission" date="2023-08" db="EMBL/GenBank/DDBJ databases">
        <title>Black Yeasts Isolated from many extreme environments.</title>
        <authorList>
            <person name="Coleine C."/>
            <person name="Stajich J.E."/>
            <person name="Selbmann L."/>
        </authorList>
    </citation>
    <scope>NUCLEOTIDE SEQUENCE [LARGE SCALE GENOMIC DNA]</scope>
    <source>
        <strain evidence="8 9">CCFEE 5910</strain>
    </source>
</reference>
<evidence type="ECO:0000256" key="2">
    <source>
        <dbReference type="ARBA" id="ARBA00007456"/>
    </source>
</evidence>
<name>A0AAN7T2J4_9EURO</name>
<evidence type="ECO:0000259" key="7">
    <source>
        <dbReference type="SMART" id="SM00835"/>
    </source>
</evidence>
<keyword evidence="6" id="KW-1133">Transmembrane helix</keyword>
<comment type="subcellular location">
    <subcellularLocation>
        <location evidence="1">Secreted</location>
    </subcellularLocation>
</comment>
<dbReference type="PRINTS" id="PR00325">
    <property type="entry name" value="GERMIN"/>
</dbReference>
<keyword evidence="4" id="KW-0479">Metal-binding</keyword>
<dbReference type="SMART" id="SM00835">
    <property type="entry name" value="Cupin_1"/>
    <property type="match status" value="1"/>
</dbReference>
<feature type="transmembrane region" description="Helical" evidence="6">
    <location>
        <begin position="69"/>
        <end position="92"/>
    </location>
</feature>
<evidence type="ECO:0000313" key="8">
    <source>
        <dbReference type="EMBL" id="KAK5088417.1"/>
    </source>
</evidence>
<evidence type="ECO:0000256" key="6">
    <source>
        <dbReference type="SAM" id="Phobius"/>
    </source>
</evidence>